<dbReference type="InterPro" id="IPR029787">
    <property type="entry name" value="Nucleotide_cyclase"/>
</dbReference>
<gene>
    <name evidence="3" type="ORF">GCM10017083_30150</name>
</gene>
<keyword evidence="4" id="KW-1185">Reference proteome</keyword>
<feature type="transmembrane region" description="Helical" evidence="1">
    <location>
        <begin position="131"/>
        <end position="150"/>
    </location>
</feature>
<evidence type="ECO:0000313" key="3">
    <source>
        <dbReference type="EMBL" id="GHD53604.1"/>
    </source>
</evidence>
<dbReference type="SMART" id="SM00044">
    <property type="entry name" value="CYCc"/>
    <property type="match status" value="1"/>
</dbReference>
<dbReference type="PROSITE" id="PS50125">
    <property type="entry name" value="GUANYLATE_CYCLASE_2"/>
    <property type="match status" value="1"/>
</dbReference>
<feature type="transmembrane region" description="Helical" evidence="1">
    <location>
        <begin position="177"/>
        <end position="198"/>
    </location>
</feature>
<dbReference type="SUPFAM" id="SSF55073">
    <property type="entry name" value="Nucleotide cyclase"/>
    <property type="match status" value="1"/>
</dbReference>
<keyword evidence="1" id="KW-0472">Membrane</keyword>
<dbReference type="Gene3D" id="3.30.70.1230">
    <property type="entry name" value="Nucleotide cyclase"/>
    <property type="match status" value="1"/>
</dbReference>
<keyword evidence="1" id="KW-1133">Transmembrane helix</keyword>
<feature type="transmembrane region" description="Helical" evidence="1">
    <location>
        <begin position="104"/>
        <end position="124"/>
    </location>
</feature>
<proteinExistence type="predicted"/>
<dbReference type="AlphaFoldDB" id="A0A918XUG8"/>
<sequence length="427" mass="44448">MDDTPALLRQREVQGLRWFLMALTVASLGWAVGGLVFITADTGKAFVFGSGLVTVGILALLLRALNRGKALTVVGYLTVAVAFAMIAPSPVLEWRAAGVDLVPAAYVIKTGLPAALVVCALSALTLHPRYPLTVTALTVAYQLLLLAVALDDPRTGFASEATWQEHVMGPALHPGKVAYTIGLTGAAGLGIALVAWVARLTVRRAVSLEKANGQLRRYFSPEVAERIAGADAAFLRPGGRMREVVVLVSDLTAFTRLAHAIGPDETLKLLADYQGRMTTAIFAEGGSVDKFLGDGILATFGATGVREEASARAVRAALGMAEQLAAMNRERTARGEPELAQRIGLHAGPALVGNVGTADRLEFTVIGDVVNLASRIEQACKVTGDRVLASRAVVDAAGAAAVAVSRGTVPLPGVENPPELLAIGVAA</sequence>
<dbReference type="EMBL" id="BMZS01000007">
    <property type="protein sequence ID" value="GHD53604.1"/>
    <property type="molecule type" value="Genomic_DNA"/>
</dbReference>
<feature type="transmembrane region" description="Helical" evidence="1">
    <location>
        <begin position="74"/>
        <end position="92"/>
    </location>
</feature>
<organism evidence="3 4">
    <name type="scientific">Thalassobaculum fulvum</name>
    <dbReference type="NCBI Taxonomy" id="1633335"/>
    <lineage>
        <taxon>Bacteria</taxon>
        <taxon>Pseudomonadati</taxon>
        <taxon>Pseudomonadota</taxon>
        <taxon>Alphaproteobacteria</taxon>
        <taxon>Rhodospirillales</taxon>
        <taxon>Thalassobaculaceae</taxon>
        <taxon>Thalassobaculum</taxon>
    </lineage>
</organism>
<dbReference type="GO" id="GO:0006171">
    <property type="term" value="P:cAMP biosynthetic process"/>
    <property type="evidence" value="ECO:0007669"/>
    <property type="project" value="TreeGrafter"/>
</dbReference>
<feature type="domain" description="Guanylate cyclase" evidence="2">
    <location>
        <begin position="245"/>
        <end position="377"/>
    </location>
</feature>
<reference evidence="3" key="1">
    <citation type="journal article" date="2014" name="Int. J. Syst. Evol. Microbiol.">
        <title>Complete genome sequence of Corynebacterium casei LMG S-19264T (=DSM 44701T), isolated from a smear-ripened cheese.</title>
        <authorList>
            <consortium name="US DOE Joint Genome Institute (JGI-PGF)"/>
            <person name="Walter F."/>
            <person name="Albersmeier A."/>
            <person name="Kalinowski J."/>
            <person name="Ruckert C."/>
        </authorList>
    </citation>
    <scope>NUCLEOTIDE SEQUENCE</scope>
    <source>
        <strain evidence="3">KCTC 42651</strain>
    </source>
</reference>
<accession>A0A918XUG8</accession>
<reference evidence="3" key="2">
    <citation type="submission" date="2020-09" db="EMBL/GenBank/DDBJ databases">
        <authorList>
            <person name="Sun Q."/>
            <person name="Kim S."/>
        </authorList>
    </citation>
    <scope>NUCLEOTIDE SEQUENCE</scope>
    <source>
        <strain evidence="3">KCTC 42651</strain>
    </source>
</reference>
<evidence type="ECO:0000259" key="2">
    <source>
        <dbReference type="PROSITE" id="PS50125"/>
    </source>
</evidence>
<dbReference type="InterPro" id="IPR001054">
    <property type="entry name" value="A/G_cyclase"/>
</dbReference>
<dbReference type="InterPro" id="IPR050697">
    <property type="entry name" value="Adenylyl/Guanylyl_Cyclase_3/4"/>
</dbReference>
<evidence type="ECO:0000256" key="1">
    <source>
        <dbReference type="SAM" id="Phobius"/>
    </source>
</evidence>
<feature type="transmembrane region" description="Helical" evidence="1">
    <location>
        <begin position="18"/>
        <end position="39"/>
    </location>
</feature>
<dbReference type="GO" id="GO:0004016">
    <property type="term" value="F:adenylate cyclase activity"/>
    <property type="evidence" value="ECO:0007669"/>
    <property type="project" value="UniProtKB-ARBA"/>
</dbReference>
<dbReference type="Proteomes" id="UP000630353">
    <property type="component" value="Unassembled WGS sequence"/>
</dbReference>
<keyword evidence="1" id="KW-0812">Transmembrane</keyword>
<feature type="transmembrane region" description="Helical" evidence="1">
    <location>
        <begin position="45"/>
        <end position="62"/>
    </location>
</feature>
<dbReference type="GO" id="GO:0035556">
    <property type="term" value="P:intracellular signal transduction"/>
    <property type="evidence" value="ECO:0007669"/>
    <property type="project" value="InterPro"/>
</dbReference>
<dbReference type="CDD" id="cd07302">
    <property type="entry name" value="CHD"/>
    <property type="match status" value="1"/>
</dbReference>
<name>A0A918XUG8_9PROT</name>
<comment type="caution">
    <text evidence="3">The sequence shown here is derived from an EMBL/GenBank/DDBJ whole genome shotgun (WGS) entry which is preliminary data.</text>
</comment>
<dbReference type="Pfam" id="PF00211">
    <property type="entry name" value="Guanylate_cyc"/>
    <property type="match status" value="1"/>
</dbReference>
<evidence type="ECO:0000313" key="4">
    <source>
        <dbReference type="Proteomes" id="UP000630353"/>
    </source>
</evidence>
<dbReference type="PANTHER" id="PTHR43081">
    <property type="entry name" value="ADENYLATE CYCLASE, TERMINAL-DIFFERENTIATION SPECIFIC-RELATED"/>
    <property type="match status" value="1"/>
</dbReference>
<dbReference type="RefSeq" id="WP_189991035.1">
    <property type="nucleotide sequence ID" value="NZ_BMZS01000007.1"/>
</dbReference>
<dbReference type="PANTHER" id="PTHR43081:SF1">
    <property type="entry name" value="ADENYLATE CYCLASE, TERMINAL-DIFFERENTIATION SPECIFIC"/>
    <property type="match status" value="1"/>
</dbReference>
<protein>
    <recommendedName>
        <fullName evidence="2">Guanylate cyclase domain-containing protein</fullName>
    </recommendedName>
</protein>